<dbReference type="EMBL" id="PDCJ01000001">
    <property type="protein sequence ID" value="PEG31420.1"/>
    <property type="molecule type" value="Genomic_DNA"/>
</dbReference>
<name>A0A2A7MIL1_9CLOT</name>
<dbReference type="RefSeq" id="WP_058295576.1">
    <property type="nucleotide sequence ID" value="NZ_CAMRXB010000046.1"/>
</dbReference>
<reference evidence="1 2" key="1">
    <citation type="submission" date="2017-10" db="EMBL/GenBank/DDBJ databases">
        <title>Effective Description of Clostridium neonatale sp. nov. linked to necrotizing enterocolitis in neonates and a clarification of species assignable to the genus Clostridium (Prazmowski 1880) emend. Lawson and Rainey 2016.</title>
        <authorList>
            <person name="Bernard K."/>
            <person name="Burdz T."/>
            <person name="Wiebe D."/>
            <person name="Balcewich B."/>
            <person name="Alfa M."/>
            <person name="Bernier A.-M."/>
        </authorList>
    </citation>
    <scope>NUCLEOTIDE SEQUENCE [LARGE SCALE GENOMIC DNA]</scope>
    <source>
        <strain evidence="1 2">LCDC99A005</strain>
    </source>
</reference>
<accession>A0A2A7MIL1</accession>
<comment type="caution">
    <text evidence="1">The sequence shown here is derived from an EMBL/GenBank/DDBJ whole genome shotgun (WGS) entry which is preliminary data.</text>
</comment>
<proteinExistence type="predicted"/>
<dbReference type="STRING" id="137838.GCA_001458595_02838"/>
<protein>
    <submittedName>
        <fullName evidence="1">Uncharacterized protein</fullName>
    </submittedName>
</protein>
<organism evidence="1 2">
    <name type="scientific">Clostridium neonatale</name>
    <dbReference type="NCBI Taxonomy" id="137838"/>
    <lineage>
        <taxon>Bacteria</taxon>
        <taxon>Bacillati</taxon>
        <taxon>Bacillota</taxon>
        <taxon>Clostridia</taxon>
        <taxon>Eubacteriales</taxon>
        <taxon>Clostridiaceae</taxon>
        <taxon>Clostridium</taxon>
    </lineage>
</organism>
<dbReference type="OrthoDB" id="2064333at2"/>
<evidence type="ECO:0000313" key="1">
    <source>
        <dbReference type="EMBL" id="PEG31420.1"/>
    </source>
</evidence>
<gene>
    <name evidence="1" type="ORF">CQ394_06855</name>
</gene>
<dbReference type="Proteomes" id="UP000220840">
    <property type="component" value="Unassembled WGS sequence"/>
</dbReference>
<sequence>MIKYPNKEEVLQEFKKKYVDDIWVNEFIKNDEFYRDNKEEIDFKLRQNFDFICKKCIDMQKKNLKGEVNYIYFSLLRTSILEGRGEFRIDFYDENWFLDKEESSVNIELDFLYSTLFELESLLKNKKMEYGRTITEMDIEYIILDEADKYHILCAEFLKDMVKEQFINLPSYKEMKKSSNLKILVGEFMDETEIIYEENRKEIEDN</sequence>
<dbReference type="AlphaFoldDB" id="A0A2A7MIL1"/>
<keyword evidence="2" id="KW-1185">Reference proteome</keyword>
<evidence type="ECO:0000313" key="2">
    <source>
        <dbReference type="Proteomes" id="UP000220840"/>
    </source>
</evidence>